<evidence type="ECO:0000313" key="5">
    <source>
        <dbReference type="Proteomes" id="UP000256645"/>
    </source>
</evidence>
<dbReference type="AlphaFoldDB" id="A0A3D8S828"/>
<evidence type="ECO:0000259" key="3">
    <source>
        <dbReference type="Pfam" id="PF05368"/>
    </source>
</evidence>
<reference evidence="4 5" key="1">
    <citation type="journal article" date="2018" name="IMA Fungus">
        <title>IMA Genome-F 9: Draft genome sequence of Annulohypoxylon stygium, Aspergillus mulundensis, Berkeleyomyces basicola (syn. Thielaviopsis basicola), Ceratocystis smalleyi, two Cercospora beticola strains, Coleophoma cylindrospora, Fusarium fracticaudum, Phialophora cf. hyalina, and Morchella septimelata.</title>
        <authorList>
            <person name="Wingfield B.D."/>
            <person name="Bills G.F."/>
            <person name="Dong Y."/>
            <person name="Huang W."/>
            <person name="Nel W.J."/>
            <person name="Swalarsk-Parry B.S."/>
            <person name="Vaghefi N."/>
            <person name="Wilken P.M."/>
            <person name="An Z."/>
            <person name="de Beer Z.W."/>
            <person name="De Vos L."/>
            <person name="Chen L."/>
            <person name="Duong T.A."/>
            <person name="Gao Y."/>
            <person name="Hammerbacher A."/>
            <person name="Kikkert J.R."/>
            <person name="Li Y."/>
            <person name="Li H."/>
            <person name="Li K."/>
            <person name="Li Q."/>
            <person name="Liu X."/>
            <person name="Ma X."/>
            <person name="Naidoo K."/>
            <person name="Pethybridge S.J."/>
            <person name="Sun J."/>
            <person name="Steenkamp E.T."/>
            <person name="van der Nest M.A."/>
            <person name="van Wyk S."/>
            <person name="Wingfield M.J."/>
            <person name="Xiong C."/>
            <person name="Yue Q."/>
            <person name="Zhang X."/>
        </authorList>
    </citation>
    <scope>NUCLEOTIDE SEQUENCE [LARGE SCALE GENOMIC DNA]</scope>
    <source>
        <strain evidence="4 5">BP6252</strain>
    </source>
</reference>
<dbReference type="InterPro" id="IPR008030">
    <property type="entry name" value="NmrA-like"/>
</dbReference>
<dbReference type="EMBL" id="PDLM01000003">
    <property type="protein sequence ID" value="RDW82469.1"/>
    <property type="molecule type" value="Genomic_DNA"/>
</dbReference>
<sequence length="306" mass="33088">MSHLKNIAIVGGSGHAGTPIVNSLLASKKFNLTAITRQDSTSTFPDGVKIQKGDYSSLEFFTSALQEQDVLIILLSGLAPKDLQTRLIDAAAAAGVPWVLPCEFSPDTSNPLMADCMSIIKEKKKHRDQIEALGKSSWIAVVTGLWFDFSLAGGHFGINIAARTARMYDEGTTELTTSTLAQVGRGVAKLLEMPVSDLQQFKNDFVYISSFQVSQMDMLKAVQKATGTKGEDWEITRVPVDEAIAQGRDEMAKGNRRGMLDVLYGSNFKPGIGGCFREKSSNAILGLADENFEETVAGIVESIKTS</sequence>
<dbReference type="InterPro" id="IPR051609">
    <property type="entry name" value="NmrA/Isoflavone_reductase-like"/>
</dbReference>
<accession>A0A3D8S828</accession>
<gene>
    <name evidence="4" type="ORF">BP6252_03581</name>
</gene>
<dbReference type="CDD" id="cd05259">
    <property type="entry name" value="PCBER_SDR_a"/>
    <property type="match status" value="1"/>
</dbReference>
<keyword evidence="1" id="KW-0521">NADP</keyword>
<comment type="caution">
    <text evidence="4">The sequence shown here is derived from an EMBL/GenBank/DDBJ whole genome shotgun (WGS) entry which is preliminary data.</text>
</comment>
<dbReference type="OrthoDB" id="419598at2759"/>
<name>A0A3D8S828_9HELO</name>
<evidence type="ECO:0000256" key="2">
    <source>
        <dbReference type="ARBA" id="ARBA00023002"/>
    </source>
</evidence>
<dbReference type="Gene3D" id="3.40.50.720">
    <property type="entry name" value="NAD(P)-binding Rossmann-like Domain"/>
    <property type="match status" value="1"/>
</dbReference>
<dbReference type="InterPro" id="IPR036291">
    <property type="entry name" value="NAD(P)-bd_dom_sf"/>
</dbReference>
<dbReference type="PANTHER" id="PTHR47706">
    <property type="entry name" value="NMRA-LIKE FAMILY PROTEIN"/>
    <property type="match status" value="1"/>
</dbReference>
<evidence type="ECO:0000256" key="1">
    <source>
        <dbReference type="ARBA" id="ARBA00022857"/>
    </source>
</evidence>
<keyword evidence="5" id="KW-1185">Reference proteome</keyword>
<evidence type="ECO:0000313" key="4">
    <source>
        <dbReference type="EMBL" id="RDW82469.1"/>
    </source>
</evidence>
<feature type="domain" description="NmrA-like" evidence="3">
    <location>
        <begin position="5"/>
        <end position="140"/>
    </location>
</feature>
<dbReference type="InterPro" id="IPR045312">
    <property type="entry name" value="PCBER-like"/>
</dbReference>
<dbReference type="SUPFAM" id="SSF51735">
    <property type="entry name" value="NAD(P)-binding Rossmann-fold domains"/>
    <property type="match status" value="1"/>
</dbReference>
<keyword evidence="2" id="KW-0560">Oxidoreductase</keyword>
<dbReference type="Pfam" id="PF05368">
    <property type="entry name" value="NmrA"/>
    <property type="match status" value="1"/>
</dbReference>
<dbReference type="PANTHER" id="PTHR47706:SF7">
    <property type="entry name" value="CIPA-LIKE, PUTATIVE (AFU_ORTHOLOGUE AFUA_1G01630)-RELATED"/>
    <property type="match status" value="1"/>
</dbReference>
<proteinExistence type="predicted"/>
<organism evidence="4 5">
    <name type="scientific">Coleophoma cylindrospora</name>
    <dbReference type="NCBI Taxonomy" id="1849047"/>
    <lineage>
        <taxon>Eukaryota</taxon>
        <taxon>Fungi</taxon>
        <taxon>Dikarya</taxon>
        <taxon>Ascomycota</taxon>
        <taxon>Pezizomycotina</taxon>
        <taxon>Leotiomycetes</taxon>
        <taxon>Helotiales</taxon>
        <taxon>Dermateaceae</taxon>
        <taxon>Coleophoma</taxon>
    </lineage>
</organism>
<protein>
    <submittedName>
        <fullName evidence="4">NAD(P)-binding Rossmann-fold containing protein</fullName>
    </submittedName>
</protein>
<dbReference type="STRING" id="1849047.A0A3D8S828"/>
<dbReference type="Proteomes" id="UP000256645">
    <property type="component" value="Unassembled WGS sequence"/>
</dbReference>
<dbReference type="Gene3D" id="3.90.25.10">
    <property type="entry name" value="UDP-galactose 4-epimerase, domain 1"/>
    <property type="match status" value="1"/>
</dbReference>
<dbReference type="GO" id="GO:0016491">
    <property type="term" value="F:oxidoreductase activity"/>
    <property type="evidence" value="ECO:0007669"/>
    <property type="project" value="UniProtKB-KW"/>
</dbReference>